<evidence type="ECO:0000313" key="5">
    <source>
        <dbReference type="Proteomes" id="UP000593562"/>
    </source>
</evidence>
<dbReference type="Gene3D" id="3.10.20.90">
    <property type="entry name" value="Phosphatidylinositol 3-kinase Catalytic Subunit, Chain A, domain 1"/>
    <property type="match status" value="1"/>
</dbReference>
<protein>
    <recommendedName>
        <fullName evidence="3">PB1 domain-containing protein</fullName>
    </recommendedName>
</protein>
<evidence type="ECO:0000313" key="4">
    <source>
        <dbReference type="EMBL" id="KAF5737122.1"/>
    </source>
</evidence>
<dbReference type="SMART" id="SM00666">
    <property type="entry name" value="PB1"/>
    <property type="match status" value="1"/>
</dbReference>
<gene>
    <name evidence="4" type="ORF">HS088_TW14G01279</name>
</gene>
<dbReference type="EMBL" id="JAAARO010000014">
    <property type="protein sequence ID" value="KAF5737122.1"/>
    <property type="molecule type" value="Genomic_DNA"/>
</dbReference>
<dbReference type="InterPro" id="IPR000270">
    <property type="entry name" value="PB1_dom"/>
</dbReference>
<comment type="caution">
    <text evidence="4">The sequence shown here is derived from an EMBL/GenBank/DDBJ whole genome shotgun (WGS) entry which is preliminary data.</text>
</comment>
<reference evidence="4 5" key="1">
    <citation type="journal article" date="2020" name="Nat. Commun.">
        <title>Genome of Tripterygium wilfordii and identification of cytochrome P450 involved in triptolide biosynthesis.</title>
        <authorList>
            <person name="Tu L."/>
            <person name="Su P."/>
            <person name="Zhang Z."/>
            <person name="Gao L."/>
            <person name="Wang J."/>
            <person name="Hu T."/>
            <person name="Zhou J."/>
            <person name="Zhang Y."/>
            <person name="Zhao Y."/>
            <person name="Liu Y."/>
            <person name="Song Y."/>
            <person name="Tong Y."/>
            <person name="Lu Y."/>
            <person name="Yang J."/>
            <person name="Xu C."/>
            <person name="Jia M."/>
            <person name="Peters R.J."/>
            <person name="Huang L."/>
            <person name="Gao W."/>
        </authorList>
    </citation>
    <scope>NUCLEOTIDE SEQUENCE [LARGE SCALE GENOMIC DNA]</scope>
    <source>
        <strain evidence="5">cv. XIE 37</strain>
        <tissue evidence="4">Leaf</tissue>
    </source>
</reference>
<proteinExistence type="predicted"/>
<sequence length="335" mass="37228">MAARKIIAVCQSGGEFVTNKDGSLSYNGGEAYAIDIDEQTKLNDFKTELAEMFNFSVESMTIKYLLPENKRTLITISKDKDLQRMISFLGESKTSDIFVMPSEEATARNMSNMPASRPQSPKPSFLPLLSCRSINSRSAPEATMKRDRQSQCGGCRAEERFLLHNIRHLGTYRRLCTGCVLKTHQGLFCPFCLQLFEDARPPPSDQRLMCFNCPSISHLSCAPSSAHSSSFLCPTCSDPSSSFFNSSSPESGRLIHRESARALVAAARIAAAAMTKAAVIARVEAERRAKEAISAKKRAKEALEQLTRLAPKEKDMEKRNYTGLHNNNKKKLKSR</sequence>
<dbReference type="Proteomes" id="UP000593562">
    <property type="component" value="Unassembled WGS sequence"/>
</dbReference>
<evidence type="ECO:0000256" key="1">
    <source>
        <dbReference type="SAM" id="Coils"/>
    </source>
</evidence>
<name>A0A7J7CSN9_TRIWF</name>
<dbReference type="PANTHER" id="PTHR34451:SF7">
    <property type="entry name" value="PHD FINGER FAMILY PROTEIN"/>
    <property type="match status" value="1"/>
</dbReference>
<feature type="region of interest" description="Disordered" evidence="2">
    <location>
        <begin position="309"/>
        <end position="335"/>
    </location>
</feature>
<evidence type="ECO:0000256" key="2">
    <source>
        <dbReference type="SAM" id="MobiDB-lite"/>
    </source>
</evidence>
<feature type="coiled-coil region" evidence="1">
    <location>
        <begin position="282"/>
        <end position="309"/>
    </location>
</feature>
<dbReference type="PANTHER" id="PTHR34451">
    <property type="entry name" value="PHD FINGER FAMILY PROTEIN"/>
    <property type="match status" value="1"/>
</dbReference>
<accession>A0A7J7CSN9</accession>
<keyword evidence="5" id="KW-1185">Reference proteome</keyword>
<dbReference type="Pfam" id="PF00564">
    <property type="entry name" value="PB1"/>
    <property type="match status" value="1"/>
</dbReference>
<keyword evidence="1" id="KW-0175">Coiled coil</keyword>
<feature type="compositionally biased region" description="Basic and acidic residues" evidence="2">
    <location>
        <begin position="310"/>
        <end position="320"/>
    </location>
</feature>
<dbReference type="SUPFAM" id="SSF54277">
    <property type="entry name" value="CAD &amp; PB1 domains"/>
    <property type="match status" value="1"/>
</dbReference>
<feature type="domain" description="PB1" evidence="3">
    <location>
        <begin position="19"/>
        <end position="102"/>
    </location>
</feature>
<dbReference type="AlphaFoldDB" id="A0A7J7CSN9"/>
<organism evidence="4 5">
    <name type="scientific">Tripterygium wilfordii</name>
    <name type="common">Thunder God vine</name>
    <dbReference type="NCBI Taxonomy" id="458696"/>
    <lineage>
        <taxon>Eukaryota</taxon>
        <taxon>Viridiplantae</taxon>
        <taxon>Streptophyta</taxon>
        <taxon>Embryophyta</taxon>
        <taxon>Tracheophyta</taxon>
        <taxon>Spermatophyta</taxon>
        <taxon>Magnoliopsida</taxon>
        <taxon>eudicotyledons</taxon>
        <taxon>Gunneridae</taxon>
        <taxon>Pentapetalae</taxon>
        <taxon>rosids</taxon>
        <taxon>fabids</taxon>
        <taxon>Celastrales</taxon>
        <taxon>Celastraceae</taxon>
        <taxon>Tripterygium</taxon>
    </lineage>
</organism>
<dbReference type="InParanoid" id="A0A7J7CSN9"/>
<evidence type="ECO:0000259" key="3">
    <source>
        <dbReference type="SMART" id="SM00666"/>
    </source>
</evidence>